<organism evidence="2">
    <name type="scientific">viral metagenome</name>
    <dbReference type="NCBI Taxonomy" id="1070528"/>
    <lineage>
        <taxon>unclassified sequences</taxon>
        <taxon>metagenomes</taxon>
        <taxon>organismal metagenomes</taxon>
    </lineage>
</organism>
<accession>A0A6C0C5M4</accession>
<keyword evidence="1" id="KW-0812">Transmembrane</keyword>
<keyword evidence="1" id="KW-0472">Membrane</keyword>
<keyword evidence="1" id="KW-1133">Transmembrane helix</keyword>
<proteinExistence type="predicted"/>
<feature type="transmembrane region" description="Helical" evidence="1">
    <location>
        <begin position="42"/>
        <end position="61"/>
    </location>
</feature>
<dbReference type="EMBL" id="MN739345">
    <property type="protein sequence ID" value="QHS99622.1"/>
    <property type="molecule type" value="Genomic_DNA"/>
</dbReference>
<sequence length="80" mass="9114">MNKILLNTGKILLGLLVFLLFSFLVFWYKIYSDNKKKGLNRIIDSFAGALLYFVWGLLATYTGDVGPFNFILSIYGIDPK</sequence>
<dbReference type="AlphaFoldDB" id="A0A6C0C5M4"/>
<reference evidence="2" key="1">
    <citation type="journal article" date="2020" name="Nature">
        <title>Giant virus diversity and host interactions through global metagenomics.</title>
        <authorList>
            <person name="Schulz F."/>
            <person name="Roux S."/>
            <person name="Paez-Espino D."/>
            <person name="Jungbluth S."/>
            <person name="Walsh D.A."/>
            <person name="Denef V.J."/>
            <person name="McMahon K.D."/>
            <person name="Konstantinidis K.T."/>
            <person name="Eloe-Fadrosh E.A."/>
            <person name="Kyrpides N.C."/>
            <person name="Woyke T."/>
        </authorList>
    </citation>
    <scope>NUCLEOTIDE SEQUENCE</scope>
    <source>
        <strain evidence="2">GVMAG-M-3300020187-37</strain>
    </source>
</reference>
<protein>
    <submittedName>
        <fullName evidence="2">Uncharacterized protein</fullName>
    </submittedName>
</protein>
<evidence type="ECO:0000313" key="2">
    <source>
        <dbReference type="EMBL" id="QHS99622.1"/>
    </source>
</evidence>
<evidence type="ECO:0000256" key="1">
    <source>
        <dbReference type="SAM" id="Phobius"/>
    </source>
</evidence>
<name>A0A6C0C5M4_9ZZZZ</name>
<feature type="transmembrane region" description="Helical" evidence="1">
    <location>
        <begin position="12"/>
        <end position="30"/>
    </location>
</feature>